<dbReference type="AlphaFoldDB" id="W2IV56"/>
<accession>W2IV56</accession>
<reference evidence="1" key="1">
    <citation type="submission" date="2013-11" db="EMBL/GenBank/DDBJ databases">
        <title>The Genome Sequence of Phytophthora parasitica CJ05E6.</title>
        <authorList>
            <consortium name="The Broad Institute Genomics Platform"/>
            <person name="Russ C."/>
            <person name="Tyler B."/>
            <person name="Panabieres F."/>
            <person name="Shan W."/>
            <person name="Tripathy S."/>
            <person name="Grunwald N."/>
            <person name="Machado M."/>
            <person name="Johnson C.S."/>
            <person name="Arredondo F."/>
            <person name="Hong C."/>
            <person name="Coffey M."/>
            <person name="Young S.K."/>
            <person name="Zeng Q."/>
            <person name="Gargeya S."/>
            <person name="Fitzgerald M."/>
            <person name="Abouelleil A."/>
            <person name="Alvarado L."/>
            <person name="Chapman S.B."/>
            <person name="Gainer-Dewar J."/>
            <person name="Goldberg J."/>
            <person name="Griggs A."/>
            <person name="Gujja S."/>
            <person name="Hansen M."/>
            <person name="Howarth C."/>
            <person name="Imamovic A."/>
            <person name="Ireland A."/>
            <person name="Larimer J."/>
            <person name="McCowan C."/>
            <person name="Murphy C."/>
            <person name="Pearson M."/>
            <person name="Poon T.W."/>
            <person name="Priest M."/>
            <person name="Roberts A."/>
            <person name="Saif S."/>
            <person name="Shea T."/>
            <person name="Sykes S."/>
            <person name="Wortman J."/>
            <person name="Nusbaum C."/>
            <person name="Birren B."/>
        </authorList>
    </citation>
    <scope>NUCLEOTIDE SEQUENCE [LARGE SCALE GENOMIC DNA]</scope>
    <source>
        <strain evidence="1">CJ05E6</strain>
    </source>
</reference>
<protein>
    <submittedName>
        <fullName evidence="1">Uncharacterized protein</fullName>
    </submittedName>
</protein>
<organism evidence="1">
    <name type="scientific">Phytophthora nicotianae</name>
    <name type="common">Potato buckeye rot agent</name>
    <name type="synonym">Phytophthora parasitica</name>
    <dbReference type="NCBI Taxonomy" id="4792"/>
    <lineage>
        <taxon>Eukaryota</taxon>
        <taxon>Sar</taxon>
        <taxon>Stramenopiles</taxon>
        <taxon>Oomycota</taxon>
        <taxon>Peronosporomycetes</taxon>
        <taxon>Peronosporales</taxon>
        <taxon>Peronosporaceae</taxon>
        <taxon>Phytophthora</taxon>
    </lineage>
</organism>
<sequence>MGYHVNLAMSANDAASTANARSTSHCEFGVAMCFSHRGDARDPLPWVRVHLSLSCWPGENSLHCRAHRISRSYCTRRHASRGMNRRVEHDTLRRRSEMHVVAVILKRSVHCTSITAVSKLELSNPILQTPSSA</sequence>
<gene>
    <name evidence="1" type="ORF">L916_10371</name>
</gene>
<name>W2IV56_PHYNI</name>
<dbReference type="Proteomes" id="UP000053864">
    <property type="component" value="Unassembled WGS sequence"/>
</dbReference>
<evidence type="ECO:0000313" key="1">
    <source>
        <dbReference type="EMBL" id="ETL38025.1"/>
    </source>
</evidence>
<proteinExistence type="predicted"/>
<dbReference type="VEuPathDB" id="FungiDB:PPTG_23093"/>
<dbReference type="EMBL" id="KI673438">
    <property type="protein sequence ID" value="ETL38025.1"/>
    <property type="molecule type" value="Genomic_DNA"/>
</dbReference>